<accession>A0A4T0LN75</accession>
<dbReference type="EMBL" id="SPRO01000022">
    <property type="protein sequence ID" value="TIC29935.1"/>
    <property type="molecule type" value="Genomic_DNA"/>
</dbReference>
<protein>
    <submittedName>
        <fullName evidence="1">Uncharacterized protein</fullName>
    </submittedName>
</protein>
<dbReference type="AlphaFoldDB" id="A0A4T0LN75"/>
<evidence type="ECO:0000313" key="2">
    <source>
        <dbReference type="Proteomes" id="UP000305647"/>
    </source>
</evidence>
<name>A0A4T0LN75_9BASI</name>
<evidence type="ECO:0000313" key="1">
    <source>
        <dbReference type="EMBL" id="TIC29935.1"/>
    </source>
</evidence>
<proteinExistence type="predicted"/>
<reference evidence="1 2" key="1">
    <citation type="submission" date="2019-03" db="EMBL/GenBank/DDBJ databases">
        <title>Sequencing 25 genomes of Wallemia mellicola.</title>
        <authorList>
            <person name="Gostincar C."/>
        </authorList>
    </citation>
    <scope>NUCLEOTIDE SEQUENCE [LARGE SCALE GENOMIC DNA]</scope>
    <source>
        <strain evidence="1 2">EXF-8738</strain>
    </source>
</reference>
<sequence length="299" mass="33475">MRFDDLRLALAILLSTSIPRNISTKGEIINYVELFTLTIESLSKRKYPSQLASELDDEIARLELLRFMTGDSTDRVETSAPIPTESARNLMQYLQLLNSKPCNLESQIHITTNVYKALADVLVSYTTNGSQLRIISMLINMIKGVYQETITQLMKVTDDNTLMSLPFGSTFSSTVIHSLIKLLTSSNSVRQLQLEIIDAILDLINNHNEQLAMDISLELINQLHDQIQDRKVTPGCLISLIALLSVSISKTNPTHNNLSAILMHLAPLSGSKSQNLSDIPAKHSIDGTFERVWRRLNNL</sequence>
<dbReference type="Proteomes" id="UP000305647">
    <property type="component" value="Unassembled WGS sequence"/>
</dbReference>
<organism evidence="1 2">
    <name type="scientific">Wallemia mellicola</name>
    <dbReference type="NCBI Taxonomy" id="1708541"/>
    <lineage>
        <taxon>Eukaryota</taxon>
        <taxon>Fungi</taxon>
        <taxon>Dikarya</taxon>
        <taxon>Basidiomycota</taxon>
        <taxon>Wallemiomycotina</taxon>
        <taxon>Wallemiomycetes</taxon>
        <taxon>Wallemiales</taxon>
        <taxon>Wallemiaceae</taxon>
        <taxon>Wallemia</taxon>
    </lineage>
</organism>
<gene>
    <name evidence="1" type="ORF">E3Q10_02320</name>
</gene>
<dbReference type="InterPro" id="IPR016024">
    <property type="entry name" value="ARM-type_fold"/>
</dbReference>
<dbReference type="SUPFAM" id="SSF48371">
    <property type="entry name" value="ARM repeat"/>
    <property type="match status" value="1"/>
</dbReference>
<comment type="caution">
    <text evidence="1">The sequence shown here is derived from an EMBL/GenBank/DDBJ whole genome shotgun (WGS) entry which is preliminary data.</text>
</comment>